<keyword evidence="1" id="KW-0175">Coiled coil</keyword>
<dbReference type="AlphaFoldDB" id="A0A4Y2EZH9"/>
<evidence type="ECO:0000313" key="3">
    <source>
        <dbReference type="Proteomes" id="UP000499080"/>
    </source>
</evidence>
<evidence type="ECO:0000313" key="2">
    <source>
        <dbReference type="EMBL" id="GBM33947.1"/>
    </source>
</evidence>
<feature type="coiled-coil region" evidence="1">
    <location>
        <begin position="27"/>
        <end position="54"/>
    </location>
</feature>
<keyword evidence="3" id="KW-1185">Reference proteome</keyword>
<reference evidence="2 3" key="1">
    <citation type="journal article" date="2019" name="Sci. Rep.">
        <title>Orb-weaving spider Araneus ventricosus genome elucidates the spidroin gene catalogue.</title>
        <authorList>
            <person name="Kono N."/>
            <person name="Nakamura H."/>
            <person name="Ohtoshi R."/>
            <person name="Moran D.A.P."/>
            <person name="Shinohara A."/>
            <person name="Yoshida Y."/>
            <person name="Fujiwara M."/>
            <person name="Mori M."/>
            <person name="Tomita M."/>
            <person name="Arakawa K."/>
        </authorList>
    </citation>
    <scope>NUCLEOTIDE SEQUENCE [LARGE SCALE GENOMIC DNA]</scope>
</reference>
<sequence>MQPLNNTDWHVLQSVFPCQLEMPLKYNLTIKMKKEEAEQRISSLNRDHLAAFEKITRAIGNNNENDRYFLGMALEVLTKLFSIQHYIFHSG</sequence>
<protein>
    <submittedName>
        <fullName evidence="2">Uncharacterized protein</fullName>
    </submittedName>
</protein>
<name>A0A4Y2EZH9_ARAVE</name>
<gene>
    <name evidence="2" type="ORF">AVEN_79839_1</name>
</gene>
<proteinExistence type="predicted"/>
<dbReference type="Proteomes" id="UP000499080">
    <property type="component" value="Unassembled WGS sequence"/>
</dbReference>
<accession>A0A4Y2EZH9</accession>
<organism evidence="2 3">
    <name type="scientific">Araneus ventricosus</name>
    <name type="common">Orbweaver spider</name>
    <name type="synonym">Epeira ventricosa</name>
    <dbReference type="NCBI Taxonomy" id="182803"/>
    <lineage>
        <taxon>Eukaryota</taxon>
        <taxon>Metazoa</taxon>
        <taxon>Ecdysozoa</taxon>
        <taxon>Arthropoda</taxon>
        <taxon>Chelicerata</taxon>
        <taxon>Arachnida</taxon>
        <taxon>Araneae</taxon>
        <taxon>Araneomorphae</taxon>
        <taxon>Entelegynae</taxon>
        <taxon>Araneoidea</taxon>
        <taxon>Araneidae</taxon>
        <taxon>Araneus</taxon>
    </lineage>
</organism>
<dbReference type="EMBL" id="BGPR01000746">
    <property type="protein sequence ID" value="GBM33947.1"/>
    <property type="molecule type" value="Genomic_DNA"/>
</dbReference>
<comment type="caution">
    <text evidence="2">The sequence shown here is derived from an EMBL/GenBank/DDBJ whole genome shotgun (WGS) entry which is preliminary data.</text>
</comment>
<evidence type="ECO:0000256" key="1">
    <source>
        <dbReference type="SAM" id="Coils"/>
    </source>
</evidence>